<keyword evidence="2" id="KW-0547">Nucleotide-binding</keyword>
<sequence length="196" mass="22065">MASNEKEESMKGDVRRYPITKETEVSTNAILHEIRILLVGKTGNGKSATGITVLGRRWFSSKSSSNSITSEATMGKMRWKGKVFTVVDTPGLFDTKMSEDRLKIRISQVFWYTEEEIKSTNQVMDLLKEKPYSHMVICFTGKDNIKFDGVTENEFLQECTGHLGNLISRCKGNVLFVNIVSILVILHNYCVVAVVC</sequence>
<comment type="caution">
    <text evidence="6">The sequence shown here is derived from an EMBL/GenBank/DDBJ whole genome shotgun (WGS) entry which is preliminary data.</text>
</comment>
<reference evidence="6" key="1">
    <citation type="submission" date="2021-03" db="EMBL/GenBank/DDBJ databases">
        <authorList>
            <person name="Bekaert M."/>
        </authorList>
    </citation>
    <scope>NUCLEOTIDE SEQUENCE</scope>
</reference>
<proteinExistence type="inferred from homology"/>
<evidence type="ECO:0000313" key="7">
    <source>
        <dbReference type="Proteomes" id="UP000683360"/>
    </source>
</evidence>
<keyword evidence="7" id="KW-1185">Reference proteome</keyword>
<name>A0A8S3RJP1_MYTED</name>
<keyword evidence="4" id="KW-0472">Membrane</keyword>
<dbReference type="SUPFAM" id="SSF52540">
    <property type="entry name" value="P-loop containing nucleoside triphosphate hydrolases"/>
    <property type="match status" value="1"/>
</dbReference>
<feature type="transmembrane region" description="Helical" evidence="4">
    <location>
        <begin position="175"/>
        <end position="195"/>
    </location>
</feature>
<comment type="similarity">
    <text evidence="1">Belongs to the TRAFAC class TrmE-Era-EngA-EngB-Septin-like GTPase superfamily. AIG1/Toc34/Toc159-like paraseptin GTPase family. IAN subfamily.</text>
</comment>
<protein>
    <recommendedName>
        <fullName evidence="5">AIG1-type G domain-containing protein</fullName>
    </recommendedName>
</protein>
<gene>
    <name evidence="6" type="ORF">MEDL_23573</name>
</gene>
<dbReference type="EMBL" id="CAJPWZ010001174">
    <property type="protein sequence ID" value="CAG2209437.1"/>
    <property type="molecule type" value="Genomic_DNA"/>
</dbReference>
<dbReference type="PANTHER" id="PTHR10903">
    <property type="entry name" value="GTPASE, IMAP FAMILY MEMBER-RELATED"/>
    <property type="match status" value="1"/>
</dbReference>
<dbReference type="Gene3D" id="3.40.50.300">
    <property type="entry name" value="P-loop containing nucleotide triphosphate hydrolases"/>
    <property type="match status" value="1"/>
</dbReference>
<dbReference type="OrthoDB" id="10061751at2759"/>
<dbReference type="InterPro" id="IPR027417">
    <property type="entry name" value="P-loop_NTPase"/>
</dbReference>
<evidence type="ECO:0000256" key="3">
    <source>
        <dbReference type="ARBA" id="ARBA00023134"/>
    </source>
</evidence>
<evidence type="ECO:0000259" key="5">
    <source>
        <dbReference type="PROSITE" id="PS51720"/>
    </source>
</evidence>
<keyword evidence="3" id="KW-0342">GTP-binding</keyword>
<keyword evidence="4" id="KW-1133">Transmembrane helix</keyword>
<dbReference type="GO" id="GO:0005525">
    <property type="term" value="F:GTP binding"/>
    <property type="evidence" value="ECO:0007669"/>
    <property type="project" value="UniProtKB-KW"/>
</dbReference>
<feature type="domain" description="AIG1-type G" evidence="5">
    <location>
        <begin position="31"/>
        <end position="196"/>
    </location>
</feature>
<evidence type="ECO:0000256" key="4">
    <source>
        <dbReference type="SAM" id="Phobius"/>
    </source>
</evidence>
<dbReference type="InterPro" id="IPR045058">
    <property type="entry name" value="GIMA/IAN/Toc"/>
</dbReference>
<organism evidence="6 7">
    <name type="scientific">Mytilus edulis</name>
    <name type="common">Blue mussel</name>
    <dbReference type="NCBI Taxonomy" id="6550"/>
    <lineage>
        <taxon>Eukaryota</taxon>
        <taxon>Metazoa</taxon>
        <taxon>Spiralia</taxon>
        <taxon>Lophotrochozoa</taxon>
        <taxon>Mollusca</taxon>
        <taxon>Bivalvia</taxon>
        <taxon>Autobranchia</taxon>
        <taxon>Pteriomorphia</taxon>
        <taxon>Mytilida</taxon>
        <taxon>Mytiloidea</taxon>
        <taxon>Mytilidae</taxon>
        <taxon>Mytilinae</taxon>
        <taxon>Mytilus</taxon>
    </lineage>
</organism>
<dbReference type="InterPro" id="IPR006703">
    <property type="entry name" value="G_AIG1"/>
</dbReference>
<keyword evidence="4" id="KW-0812">Transmembrane</keyword>
<dbReference type="PANTHER" id="PTHR10903:SF184">
    <property type="entry name" value="GTP-BINDING PROTEIN A"/>
    <property type="match status" value="1"/>
</dbReference>
<evidence type="ECO:0000256" key="2">
    <source>
        <dbReference type="ARBA" id="ARBA00022741"/>
    </source>
</evidence>
<evidence type="ECO:0000313" key="6">
    <source>
        <dbReference type="EMBL" id="CAG2209437.1"/>
    </source>
</evidence>
<accession>A0A8S3RJP1</accession>
<dbReference type="AlphaFoldDB" id="A0A8S3RJP1"/>
<dbReference type="Pfam" id="PF04548">
    <property type="entry name" value="AIG1"/>
    <property type="match status" value="1"/>
</dbReference>
<evidence type="ECO:0000256" key="1">
    <source>
        <dbReference type="ARBA" id="ARBA00008535"/>
    </source>
</evidence>
<dbReference type="PROSITE" id="PS51720">
    <property type="entry name" value="G_AIG1"/>
    <property type="match status" value="1"/>
</dbReference>
<dbReference type="Proteomes" id="UP000683360">
    <property type="component" value="Unassembled WGS sequence"/>
</dbReference>